<feature type="transmembrane region" description="Helical" evidence="3">
    <location>
        <begin position="46"/>
        <end position="64"/>
    </location>
</feature>
<dbReference type="EMBL" id="DSAY01000129">
    <property type="protein sequence ID" value="HDP15584.1"/>
    <property type="molecule type" value="Genomic_DNA"/>
</dbReference>
<protein>
    <submittedName>
        <fullName evidence="4">Uncharacterized protein</fullName>
    </submittedName>
</protein>
<evidence type="ECO:0000256" key="3">
    <source>
        <dbReference type="SAM" id="Phobius"/>
    </source>
</evidence>
<feature type="transmembrane region" description="Helical" evidence="3">
    <location>
        <begin position="21"/>
        <end position="40"/>
    </location>
</feature>
<evidence type="ECO:0000256" key="1">
    <source>
        <dbReference type="SAM" id="Coils"/>
    </source>
</evidence>
<accession>A0A7C1GAM3</accession>
<keyword evidence="3" id="KW-0812">Transmembrane</keyword>
<organism evidence="4">
    <name type="scientific">Thermofilum adornatum</name>
    <dbReference type="NCBI Taxonomy" id="1365176"/>
    <lineage>
        <taxon>Archaea</taxon>
        <taxon>Thermoproteota</taxon>
        <taxon>Thermoprotei</taxon>
        <taxon>Thermofilales</taxon>
        <taxon>Thermofilaceae</taxon>
        <taxon>Thermofilum</taxon>
    </lineage>
</organism>
<sequence>MDSQTSPSSSRPKRPDGITIIAGYVVIGGMALALHGLFHFPYPSSYVIFFLLLGLSLLTGWGLWEGKRWALKIYPILVLFNFIVSLIIFDRLFARLLYLIGLSSLQYMSEPHVQRFFGMKTKPTNSDTPSPYTTTNPYTGKTPEDLKSELKKLEENLQWLESQKEKGIIADDMYAQLKTEYTQKIEEIKKRLSH</sequence>
<feature type="region of interest" description="Disordered" evidence="2">
    <location>
        <begin position="120"/>
        <end position="141"/>
    </location>
</feature>
<gene>
    <name evidence="4" type="ORF">ENN26_07430</name>
</gene>
<reference evidence="4" key="1">
    <citation type="journal article" date="2020" name="mSystems">
        <title>Genome- and Community-Level Interaction Insights into Carbon Utilization and Element Cycling Functions of Hydrothermarchaeota in Hydrothermal Sediment.</title>
        <authorList>
            <person name="Zhou Z."/>
            <person name="Liu Y."/>
            <person name="Xu W."/>
            <person name="Pan J."/>
            <person name="Luo Z.H."/>
            <person name="Li M."/>
        </authorList>
    </citation>
    <scope>NUCLEOTIDE SEQUENCE [LARGE SCALE GENOMIC DNA]</scope>
    <source>
        <strain evidence="4">SpSt-116</strain>
    </source>
</reference>
<feature type="coiled-coil region" evidence="1">
    <location>
        <begin position="143"/>
        <end position="170"/>
    </location>
</feature>
<evidence type="ECO:0000313" key="4">
    <source>
        <dbReference type="EMBL" id="HDP15584.1"/>
    </source>
</evidence>
<evidence type="ECO:0000256" key="2">
    <source>
        <dbReference type="SAM" id="MobiDB-lite"/>
    </source>
</evidence>
<name>A0A7C1GAM3_9CREN</name>
<keyword evidence="3" id="KW-0472">Membrane</keyword>
<feature type="compositionally biased region" description="Low complexity" evidence="2">
    <location>
        <begin position="123"/>
        <end position="139"/>
    </location>
</feature>
<proteinExistence type="predicted"/>
<keyword evidence="1" id="KW-0175">Coiled coil</keyword>
<comment type="caution">
    <text evidence="4">The sequence shown here is derived from an EMBL/GenBank/DDBJ whole genome shotgun (WGS) entry which is preliminary data.</text>
</comment>
<dbReference type="AlphaFoldDB" id="A0A7C1GAM3"/>
<feature type="transmembrane region" description="Helical" evidence="3">
    <location>
        <begin position="76"/>
        <end position="100"/>
    </location>
</feature>
<keyword evidence="3" id="KW-1133">Transmembrane helix</keyword>